<accession>A0ABQ9FZ99</accession>
<sequence>MAYINRDEIIRDVFIDWLQYHHIRQRLLENLTLSLKEDFTQARSLELAQHQSQPYLSPSAVNLVVKDVQPEQLPGVSLKPQVKQTNSAFRTKCFFFLVERGTNGLSVQRRKKSA</sequence>
<gene>
    <name evidence="1" type="ORF">PR048_033099</name>
</gene>
<organism evidence="1 2">
    <name type="scientific">Dryococelus australis</name>
    <dbReference type="NCBI Taxonomy" id="614101"/>
    <lineage>
        <taxon>Eukaryota</taxon>
        <taxon>Metazoa</taxon>
        <taxon>Ecdysozoa</taxon>
        <taxon>Arthropoda</taxon>
        <taxon>Hexapoda</taxon>
        <taxon>Insecta</taxon>
        <taxon>Pterygota</taxon>
        <taxon>Neoptera</taxon>
        <taxon>Polyneoptera</taxon>
        <taxon>Phasmatodea</taxon>
        <taxon>Verophasmatodea</taxon>
        <taxon>Anareolatae</taxon>
        <taxon>Phasmatidae</taxon>
        <taxon>Eurycanthinae</taxon>
        <taxon>Dryococelus</taxon>
    </lineage>
</organism>
<proteinExistence type="predicted"/>
<name>A0ABQ9FZ99_9NEOP</name>
<comment type="caution">
    <text evidence="1">The sequence shown here is derived from an EMBL/GenBank/DDBJ whole genome shotgun (WGS) entry which is preliminary data.</text>
</comment>
<dbReference type="EMBL" id="JARBHB010000017">
    <property type="protein sequence ID" value="KAJ8865579.1"/>
    <property type="molecule type" value="Genomic_DNA"/>
</dbReference>
<evidence type="ECO:0000313" key="1">
    <source>
        <dbReference type="EMBL" id="KAJ8865579.1"/>
    </source>
</evidence>
<keyword evidence="2" id="KW-1185">Reference proteome</keyword>
<dbReference type="Proteomes" id="UP001159363">
    <property type="component" value="Chromosome 16"/>
</dbReference>
<protein>
    <submittedName>
        <fullName evidence="1">Uncharacterized protein</fullName>
    </submittedName>
</protein>
<evidence type="ECO:0000313" key="2">
    <source>
        <dbReference type="Proteomes" id="UP001159363"/>
    </source>
</evidence>
<reference evidence="1 2" key="1">
    <citation type="submission" date="2023-02" db="EMBL/GenBank/DDBJ databases">
        <title>LHISI_Scaffold_Assembly.</title>
        <authorList>
            <person name="Stuart O.P."/>
            <person name="Cleave R."/>
            <person name="Magrath M.J.L."/>
            <person name="Mikheyev A.S."/>
        </authorList>
    </citation>
    <scope>NUCLEOTIDE SEQUENCE [LARGE SCALE GENOMIC DNA]</scope>
    <source>
        <strain evidence="1">Daus_M_001</strain>
        <tissue evidence="1">Leg muscle</tissue>
    </source>
</reference>